<comment type="caution">
    <text evidence="1">The sequence shown here is derived from an EMBL/GenBank/DDBJ whole genome shotgun (WGS) entry which is preliminary data.</text>
</comment>
<name>A0ACC2VBV9_9TREE</name>
<protein>
    <submittedName>
        <fullName evidence="1">Uncharacterized protein</fullName>
    </submittedName>
</protein>
<sequence>MSTRGRTTLFIDPSSLHPTNQFFLCPIVLPPIKTRMSVFSRQTAPSRQSQVNPSSSSSSLLFKFVVAQQFHEQQYATEEFDELCFQFGIELDEDTTSQVDALKKKGGKEWERVVAEGGEASEAQLKIEIPANRYDLLCLEGLSRGLRMFLGLSQPPIYYTSPASSTTTVECTIEPSVSAIRPLFASAILRLKEPFTENAYKSFIDLQDKLHMNLCRQRKLVAIGTHDLDTIEAPFRYMAKDPKDIKFASLNKDKEYTAEELMTLYEATKYLPIIRDSPVYPIIYDAKDRVLSMPPIINSQHSKITMQTRNIFIDVTATDQTKIVEPVKINYPDGTSRLSPDMTPRATTASVSYINAALGLHLSPTEICTYLTRMSLHATPSSSSPDEVLDVQVPPTRPDILHECDIMEDVGIAYGFNNLPKGLPPTNTVAKPLPLNKLGDILRRECASAGWVEVLPLILCSHDENFAHLNRKDGAPGSGAAIKLLNPATQEFQIVRTSLVPGLLKTLRENKALPLPLRIFECSDIAVQDSREERMSRNYRHLGAAVMDKRGGFEVVHGLLDRLMHILEVPFIGALKPEEREKAEHGYYIRETQDEMYFPGRAATIHYRPRPSADASSTSTTTAPLSTAGSALETVAQALKDALPTTTTAAGTEAQGKGDFQVGSLGILHPSVLDNFALVNPCSVLEINVEPFL</sequence>
<proteinExistence type="predicted"/>
<accession>A0ACC2VBV9</accession>
<evidence type="ECO:0000313" key="1">
    <source>
        <dbReference type="EMBL" id="KAJ9096787.1"/>
    </source>
</evidence>
<reference evidence="1" key="1">
    <citation type="submission" date="2023-04" db="EMBL/GenBank/DDBJ databases">
        <title>Draft Genome sequencing of Naganishia species isolated from polar environments using Oxford Nanopore Technology.</title>
        <authorList>
            <person name="Leo P."/>
            <person name="Venkateswaran K."/>
        </authorList>
    </citation>
    <scope>NUCLEOTIDE SEQUENCE</scope>
    <source>
        <strain evidence="1">MNA-CCFEE 5423</strain>
    </source>
</reference>
<dbReference type="EMBL" id="JASBWT010000018">
    <property type="protein sequence ID" value="KAJ9096787.1"/>
    <property type="molecule type" value="Genomic_DNA"/>
</dbReference>
<keyword evidence="2" id="KW-1185">Reference proteome</keyword>
<dbReference type="Proteomes" id="UP001227268">
    <property type="component" value="Unassembled WGS sequence"/>
</dbReference>
<organism evidence="1 2">
    <name type="scientific">Naganishia friedmannii</name>
    <dbReference type="NCBI Taxonomy" id="89922"/>
    <lineage>
        <taxon>Eukaryota</taxon>
        <taxon>Fungi</taxon>
        <taxon>Dikarya</taxon>
        <taxon>Basidiomycota</taxon>
        <taxon>Agaricomycotina</taxon>
        <taxon>Tremellomycetes</taxon>
        <taxon>Filobasidiales</taxon>
        <taxon>Filobasidiaceae</taxon>
        <taxon>Naganishia</taxon>
    </lineage>
</organism>
<gene>
    <name evidence="1" type="ORF">QFC21_005058</name>
</gene>
<evidence type="ECO:0000313" key="2">
    <source>
        <dbReference type="Proteomes" id="UP001227268"/>
    </source>
</evidence>